<dbReference type="InterPro" id="IPR005746">
    <property type="entry name" value="Thioredoxin"/>
</dbReference>
<name>W6JY76_9MICO</name>
<keyword evidence="4" id="KW-1015">Disulfide bond</keyword>
<dbReference type="GO" id="GO:0015035">
    <property type="term" value="F:protein-disulfide reductase activity"/>
    <property type="evidence" value="ECO:0007669"/>
    <property type="project" value="UniProtKB-UniRule"/>
</dbReference>
<comment type="caution">
    <text evidence="9">The sequence shown here is derived from an EMBL/GenBank/DDBJ whole genome shotgun (WGS) entry which is preliminary data.</text>
</comment>
<dbReference type="CDD" id="cd00158">
    <property type="entry name" value="RHOD"/>
    <property type="match status" value="1"/>
</dbReference>
<dbReference type="Pfam" id="PF00085">
    <property type="entry name" value="Thioredoxin"/>
    <property type="match status" value="1"/>
</dbReference>
<dbReference type="PRINTS" id="PR00421">
    <property type="entry name" value="THIOREDOXIN"/>
</dbReference>
<dbReference type="Gene3D" id="3.40.250.10">
    <property type="entry name" value="Rhodanese-like domain"/>
    <property type="match status" value="1"/>
</dbReference>
<dbReference type="InterPro" id="IPR036873">
    <property type="entry name" value="Rhodanese-like_dom_sf"/>
</dbReference>
<dbReference type="GO" id="GO:0005829">
    <property type="term" value="C:cytosol"/>
    <property type="evidence" value="ECO:0007669"/>
    <property type="project" value="TreeGrafter"/>
</dbReference>
<dbReference type="OrthoDB" id="9790390at2"/>
<proteinExistence type="inferred from homology"/>
<keyword evidence="2" id="KW-0813">Transport</keyword>
<keyword evidence="10" id="KW-1185">Reference proteome</keyword>
<feature type="domain" description="Thioredoxin" evidence="8">
    <location>
        <begin position="1"/>
        <end position="105"/>
    </location>
</feature>
<dbReference type="Gene3D" id="3.40.30.10">
    <property type="entry name" value="Glutaredoxin"/>
    <property type="match status" value="1"/>
</dbReference>
<reference evidence="9 10" key="1">
    <citation type="journal article" date="2013" name="ISME J.">
        <title>A metabolic model for members of the genus Tetrasphaera involved in enhanced biological phosphorus removal.</title>
        <authorList>
            <person name="Kristiansen R."/>
            <person name="Nguyen H.T.T."/>
            <person name="Saunders A.M."/>
            <person name="Nielsen J.L."/>
            <person name="Wimmer R."/>
            <person name="Le V.Q."/>
            <person name="McIlroy S.J."/>
            <person name="Petrovski S."/>
            <person name="Seviour R.J."/>
            <person name="Calteau A."/>
            <person name="Nielsen K.L."/>
            <person name="Nielsen P.H."/>
        </authorList>
    </citation>
    <scope>NUCLEOTIDE SEQUENCE [LARGE SCALE GENOMIC DNA]</scope>
    <source>
        <strain evidence="9 10">Ben110</strain>
    </source>
</reference>
<dbReference type="SUPFAM" id="SSF52821">
    <property type="entry name" value="Rhodanese/Cell cycle control phosphatase"/>
    <property type="match status" value="1"/>
</dbReference>
<dbReference type="InterPro" id="IPR001307">
    <property type="entry name" value="Thiosulphate_STrfase_CS"/>
</dbReference>
<dbReference type="GO" id="GO:0004792">
    <property type="term" value="F:thiosulfate-cyanide sulfurtransferase activity"/>
    <property type="evidence" value="ECO:0007669"/>
    <property type="project" value="InterPro"/>
</dbReference>
<dbReference type="SUPFAM" id="SSF52833">
    <property type="entry name" value="Thioredoxin-like"/>
    <property type="match status" value="1"/>
</dbReference>
<gene>
    <name evidence="9" type="ORF">BN11_3820005</name>
</gene>
<accession>W6JY76</accession>
<comment type="similarity">
    <text evidence="1">Belongs to the thioredoxin family.</text>
</comment>
<evidence type="ECO:0000256" key="4">
    <source>
        <dbReference type="ARBA" id="ARBA00023157"/>
    </source>
</evidence>
<evidence type="ECO:0000256" key="1">
    <source>
        <dbReference type="ARBA" id="ARBA00008987"/>
    </source>
</evidence>
<evidence type="ECO:0000256" key="2">
    <source>
        <dbReference type="ARBA" id="ARBA00022448"/>
    </source>
</evidence>
<evidence type="ECO:0000256" key="6">
    <source>
        <dbReference type="NCBIfam" id="TIGR01068"/>
    </source>
</evidence>
<dbReference type="FunFam" id="3.40.30.10:FF:000155">
    <property type="entry name" value="Thioredoxin"/>
    <property type="match status" value="1"/>
</dbReference>
<dbReference type="PROSITE" id="PS00380">
    <property type="entry name" value="RHODANESE_1"/>
    <property type="match status" value="1"/>
</dbReference>
<dbReference type="InterPro" id="IPR017937">
    <property type="entry name" value="Thioredoxin_CS"/>
</dbReference>
<dbReference type="PANTHER" id="PTHR45663:SF40">
    <property type="entry name" value="THIOREDOXIN 2"/>
    <property type="match status" value="1"/>
</dbReference>
<keyword evidence="5" id="KW-0676">Redox-active center</keyword>
<dbReference type="InterPro" id="IPR013766">
    <property type="entry name" value="Thioredoxin_domain"/>
</dbReference>
<dbReference type="EMBL" id="CAJA01000315">
    <property type="protein sequence ID" value="CCH74087.1"/>
    <property type="molecule type" value="Genomic_DNA"/>
</dbReference>
<dbReference type="InterPro" id="IPR001763">
    <property type="entry name" value="Rhodanese-like_dom"/>
</dbReference>
<protein>
    <recommendedName>
        <fullName evidence="6">Thioredoxin</fullName>
    </recommendedName>
</protein>
<dbReference type="STRING" id="1193182.BN11_3820005"/>
<dbReference type="SMART" id="SM00450">
    <property type="entry name" value="RHOD"/>
    <property type="match status" value="1"/>
</dbReference>
<organism evidence="9 10">
    <name type="scientific">Nostocoides australiense Ben110</name>
    <dbReference type="NCBI Taxonomy" id="1193182"/>
    <lineage>
        <taxon>Bacteria</taxon>
        <taxon>Bacillati</taxon>
        <taxon>Actinomycetota</taxon>
        <taxon>Actinomycetes</taxon>
        <taxon>Micrococcales</taxon>
        <taxon>Intrasporangiaceae</taxon>
        <taxon>Nostocoides</taxon>
    </lineage>
</organism>
<dbReference type="PROSITE" id="PS00194">
    <property type="entry name" value="THIOREDOXIN_1"/>
    <property type="match status" value="1"/>
</dbReference>
<dbReference type="Proteomes" id="UP000035763">
    <property type="component" value="Unassembled WGS sequence"/>
</dbReference>
<dbReference type="PROSITE" id="PS50206">
    <property type="entry name" value="RHODANESE_3"/>
    <property type="match status" value="1"/>
</dbReference>
<dbReference type="InterPro" id="IPR036249">
    <property type="entry name" value="Thioredoxin-like_sf"/>
</dbReference>
<feature type="domain" description="Rhodanese" evidence="7">
    <location>
        <begin position="138"/>
        <end position="225"/>
    </location>
</feature>
<dbReference type="CDD" id="cd02947">
    <property type="entry name" value="TRX_family"/>
    <property type="match status" value="1"/>
</dbReference>
<dbReference type="PANTHER" id="PTHR45663">
    <property type="entry name" value="GEO12009P1"/>
    <property type="match status" value="1"/>
</dbReference>
<keyword evidence="3" id="KW-0249">Electron transport</keyword>
<dbReference type="AlphaFoldDB" id="W6JY76"/>
<evidence type="ECO:0000313" key="9">
    <source>
        <dbReference type="EMBL" id="CCH74087.1"/>
    </source>
</evidence>
<evidence type="ECO:0000259" key="7">
    <source>
        <dbReference type="PROSITE" id="PS50206"/>
    </source>
</evidence>
<evidence type="ECO:0000256" key="5">
    <source>
        <dbReference type="ARBA" id="ARBA00023284"/>
    </source>
</evidence>
<evidence type="ECO:0000259" key="8">
    <source>
        <dbReference type="PROSITE" id="PS51352"/>
    </source>
</evidence>
<evidence type="ECO:0000256" key="3">
    <source>
        <dbReference type="ARBA" id="ARBA00022982"/>
    </source>
</evidence>
<dbReference type="NCBIfam" id="TIGR01068">
    <property type="entry name" value="thioredoxin"/>
    <property type="match status" value="1"/>
</dbReference>
<sequence>MTTRELTDADFEQVVSSNDIVLVDFWAAWCGPCRQFAPVYEAASDKHPDIVFGKLDTEAQPGIASAANITSIPTLMAFREGILVFSQPGALPAAGLEQVIEGVKGLDMAAVHAQVSAQRDLMDKPREVSLDDLEAARAGGEVALVDCREPAEYRAGHVPGALLIPLGQLVDKRDEIPADGPVYVICQSGNRSLSGADLLRQMGIEAYSVAGGTGGWAASGREIVAGPYPTAQD</sequence>
<dbReference type="PROSITE" id="PS51352">
    <property type="entry name" value="THIOREDOXIN_2"/>
    <property type="match status" value="1"/>
</dbReference>
<evidence type="ECO:0000313" key="10">
    <source>
        <dbReference type="Proteomes" id="UP000035763"/>
    </source>
</evidence>
<dbReference type="Pfam" id="PF00581">
    <property type="entry name" value="Rhodanese"/>
    <property type="match status" value="1"/>
</dbReference>